<dbReference type="STRING" id="1770058.A3840_12500"/>
<comment type="caution">
    <text evidence="3">The sequence shown here is derived from an EMBL/GenBank/DDBJ whole genome shotgun (WGS) entry which is preliminary data.</text>
</comment>
<feature type="compositionally biased region" description="Gly residues" evidence="1">
    <location>
        <begin position="58"/>
        <end position="69"/>
    </location>
</feature>
<feature type="transmembrane region" description="Helical" evidence="2">
    <location>
        <begin position="6"/>
        <end position="24"/>
    </location>
</feature>
<protein>
    <submittedName>
        <fullName evidence="3">Uncharacterized protein</fullName>
    </submittedName>
</protein>
<name>A0A178HWV6_9HYPH</name>
<dbReference type="Proteomes" id="UP000078389">
    <property type="component" value="Unassembled WGS sequence"/>
</dbReference>
<feature type="region of interest" description="Disordered" evidence="1">
    <location>
        <begin position="27"/>
        <end position="69"/>
    </location>
</feature>
<keyword evidence="2" id="KW-1133">Transmembrane helix</keyword>
<keyword evidence="4" id="KW-1185">Reference proteome</keyword>
<evidence type="ECO:0000256" key="1">
    <source>
        <dbReference type="SAM" id="MobiDB-lite"/>
    </source>
</evidence>
<keyword evidence="2" id="KW-0472">Membrane</keyword>
<dbReference type="AlphaFoldDB" id="A0A178HWV6"/>
<accession>A0A178HWV6</accession>
<sequence>MTELEIALVGLLILLGASLIVYSGTRNPGAKKNAASTSAGDSGAPVMAGKYADTDGPGDAGGGDGGGGD</sequence>
<dbReference type="EMBL" id="LVVY01000093">
    <property type="protein sequence ID" value="OAM76478.1"/>
    <property type="molecule type" value="Genomic_DNA"/>
</dbReference>
<dbReference type="RefSeq" id="WP_067457166.1">
    <property type="nucleotide sequence ID" value="NZ_LVVY01000093.1"/>
</dbReference>
<evidence type="ECO:0000313" key="3">
    <source>
        <dbReference type="EMBL" id="OAM76478.1"/>
    </source>
</evidence>
<proteinExistence type="predicted"/>
<gene>
    <name evidence="3" type="ORF">A3840_12500</name>
</gene>
<reference evidence="3 4" key="1">
    <citation type="submission" date="2016-03" db="EMBL/GenBank/DDBJ databases">
        <title>Genome sequencing of Devosia sp. S37.</title>
        <authorList>
            <person name="Mohd Nor M."/>
        </authorList>
    </citation>
    <scope>NUCLEOTIDE SEQUENCE [LARGE SCALE GENOMIC DNA]</scope>
    <source>
        <strain evidence="3 4">S37</strain>
    </source>
</reference>
<keyword evidence="2" id="KW-0812">Transmembrane</keyword>
<evidence type="ECO:0000256" key="2">
    <source>
        <dbReference type="SAM" id="Phobius"/>
    </source>
</evidence>
<organism evidence="3 4">
    <name type="scientific">Devosia elaeis</name>
    <dbReference type="NCBI Taxonomy" id="1770058"/>
    <lineage>
        <taxon>Bacteria</taxon>
        <taxon>Pseudomonadati</taxon>
        <taxon>Pseudomonadota</taxon>
        <taxon>Alphaproteobacteria</taxon>
        <taxon>Hyphomicrobiales</taxon>
        <taxon>Devosiaceae</taxon>
        <taxon>Devosia</taxon>
    </lineage>
</organism>
<evidence type="ECO:0000313" key="4">
    <source>
        <dbReference type="Proteomes" id="UP000078389"/>
    </source>
</evidence>